<reference evidence="1 2" key="1">
    <citation type="submission" date="2018-03" db="EMBL/GenBank/DDBJ databases">
        <title>Genome sequence of Clostridium luticellarii DSM 29923.</title>
        <authorList>
            <person name="Poehlein A."/>
            <person name="Daniel R."/>
        </authorList>
    </citation>
    <scope>NUCLEOTIDE SEQUENCE [LARGE SCALE GENOMIC DNA]</scope>
    <source>
        <strain evidence="1 2">DSM 29923</strain>
    </source>
</reference>
<evidence type="ECO:0008006" key="3">
    <source>
        <dbReference type="Google" id="ProtNLM"/>
    </source>
</evidence>
<name>A0A2T0BLJ2_9CLOT</name>
<dbReference type="EMBL" id="PVXP01000034">
    <property type="protein sequence ID" value="PRR84758.1"/>
    <property type="molecule type" value="Genomic_DNA"/>
</dbReference>
<organism evidence="1 2">
    <name type="scientific">Clostridium luticellarii</name>
    <dbReference type="NCBI Taxonomy" id="1691940"/>
    <lineage>
        <taxon>Bacteria</taxon>
        <taxon>Bacillati</taxon>
        <taxon>Bacillota</taxon>
        <taxon>Clostridia</taxon>
        <taxon>Eubacteriales</taxon>
        <taxon>Clostridiaceae</taxon>
        <taxon>Clostridium</taxon>
    </lineage>
</organism>
<evidence type="ECO:0000313" key="1">
    <source>
        <dbReference type="EMBL" id="PRR84758.1"/>
    </source>
</evidence>
<dbReference type="Proteomes" id="UP000237798">
    <property type="component" value="Unassembled WGS sequence"/>
</dbReference>
<dbReference type="RefSeq" id="WP_106009920.1">
    <property type="nucleotide sequence ID" value="NZ_PVXP01000034.1"/>
</dbReference>
<accession>A0A2T0BLJ2</accession>
<comment type="caution">
    <text evidence="1">The sequence shown here is derived from an EMBL/GenBank/DDBJ whole genome shotgun (WGS) entry which is preliminary data.</text>
</comment>
<gene>
    <name evidence="1" type="ORF">CLLU_22970</name>
</gene>
<dbReference type="AlphaFoldDB" id="A0A2T0BLJ2"/>
<dbReference type="OrthoDB" id="1757733at2"/>
<keyword evidence="2" id="KW-1185">Reference proteome</keyword>
<protein>
    <recommendedName>
        <fullName evidence="3">Phage protein</fullName>
    </recommendedName>
</protein>
<sequence>MKIPDKVKIGFKDYVVNRVDGPVISDRLVCYGDITYDTGVIRLQNVDLSEDMEQCAFIHECVHGIDDVAETNLTEEQVEKFSKGLYALIKDNPEIFKK</sequence>
<evidence type="ECO:0000313" key="2">
    <source>
        <dbReference type="Proteomes" id="UP000237798"/>
    </source>
</evidence>
<proteinExistence type="predicted"/>